<feature type="domain" description="ABC transporter" evidence="5">
    <location>
        <begin position="5"/>
        <end position="230"/>
    </location>
</feature>
<dbReference type="SUPFAM" id="SSF52540">
    <property type="entry name" value="P-loop containing nucleoside triphosphate hydrolases"/>
    <property type="match status" value="1"/>
</dbReference>
<proteinExistence type="predicted"/>
<dbReference type="Gene3D" id="3.40.50.300">
    <property type="entry name" value="P-loop containing nucleotide triphosphate hydrolases"/>
    <property type="match status" value="1"/>
</dbReference>
<dbReference type="AlphaFoldDB" id="A0A923HMT5"/>
<evidence type="ECO:0000313" key="6">
    <source>
        <dbReference type="EMBL" id="MBC3861518.1"/>
    </source>
</evidence>
<keyword evidence="2" id="KW-1003">Cell membrane</keyword>
<keyword evidence="2" id="KW-0472">Membrane</keyword>
<organism evidence="6 7">
    <name type="scientific">Undibacterium jejuense</name>
    <dbReference type="NCBI Taxonomy" id="1344949"/>
    <lineage>
        <taxon>Bacteria</taxon>
        <taxon>Pseudomonadati</taxon>
        <taxon>Pseudomonadota</taxon>
        <taxon>Betaproteobacteria</taxon>
        <taxon>Burkholderiales</taxon>
        <taxon>Oxalobacteraceae</taxon>
        <taxon>Undibacterium</taxon>
    </lineage>
</organism>
<evidence type="ECO:0000256" key="2">
    <source>
        <dbReference type="ARBA" id="ARBA00022475"/>
    </source>
</evidence>
<evidence type="ECO:0000256" key="4">
    <source>
        <dbReference type="ARBA" id="ARBA00022840"/>
    </source>
</evidence>
<keyword evidence="1" id="KW-0813">Transport</keyword>
<dbReference type="InterPro" id="IPR027417">
    <property type="entry name" value="P-loop_NTPase"/>
</dbReference>
<evidence type="ECO:0000259" key="5">
    <source>
        <dbReference type="PROSITE" id="PS50893"/>
    </source>
</evidence>
<name>A0A923HMT5_9BURK</name>
<dbReference type="PROSITE" id="PS00211">
    <property type="entry name" value="ABC_TRANSPORTER_1"/>
    <property type="match status" value="1"/>
</dbReference>
<dbReference type="GO" id="GO:0016887">
    <property type="term" value="F:ATP hydrolysis activity"/>
    <property type="evidence" value="ECO:0007669"/>
    <property type="project" value="InterPro"/>
</dbReference>
<reference evidence="6" key="1">
    <citation type="submission" date="2020-08" db="EMBL/GenBank/DDBJ databases">
        <title>Novel species isolated from subtropical streams in China.</title>
        <authorList>
            <person name="Lu H."/>
        </authorList>
    </citation>
    <scope>NUCLEOTIDE SEQUENCE</scope>
    <source>
        <strain evidence="6">KACC 12607</strain>
    </source>
</reference>
<dbReference type="PROSITE" id="PS50893">
    <property type="entry name" value="ABC_TRANSPORTER_2"/>
    <property type="match status" value="1"/>
</dbReference>
<keyword evidence="4 6" id="KW-0067">ATP-binding</keyword>
<dbReference type="InterPro" id="IPR017871">
    <property type="entry name" value="ABC_transporter-like_CS"/>
</dbReference>
<dbReference type="InterPro" id="IPR003439">
    <property type="entry name" value="ABC_transporter-like_ATP-bd"/>
</dbReference>
<evidence type="ECO:0000313" key="7">
    <source>
        <dbReference type="Proteomes" id="UP000634011"/>
    </source>
</evidence>
<dbReference type="CDD" id="cd03230">
    <property type="entry name" value="ABC_DR_subfamily_A"/>
    <property type="match status" value="1"/>
</dbReference>
<protein>
    <submittedName>
        <fullName evidence="6">ABC transporter ATP-binding protein</fullName>
    </submittedName>
</protein>
<dbReference type="Pfam" id="PF00005">
    <property type="entry name" value="ABC_tran"/>
    <property type="match status" value="1"/>
</dbReference>
<dbReference type="GO" id="GO:0005524">
    <property type="term" value="F:ATP binding"/>
    <property type="evidence" value="ECO:0007669"/>
    <property type="project" value="UniProtKB-KW"/>
</dbReference>
<dbReference type="EMBL" id="JACOFV010000003">
    <property type="protein sequence ID" value="MBC3861518.1"/>
    <property type="molecule type" value="Genomic_DNA"/>
</dbReference>
<dbReference type="InterPro" id="IPR051782">
    <property type="entry name" value="ABC_Transporter_VariousFunc"/>
</dbReference>
<gene>
    <name evidence="6" type="ORF">H8K32_05340</name>
</gene>
<dbReference type="PANTHER" id="PTHR42939:SF1">
    <property type="entry name" value="ABC TRANSPORTER ATP-BINDING PROTEIN ALBC-RELATED"/>
    <property type="match status" value="1"/>
</dbReference>
<dbReference type="PANTHER" id="PTHR42939">
    <property type="entry name" value="ABC TRANSPORTER ATP-BINDING PROTEIN ALBC-RELATED"/>
    <property type="match status" value="1"/>
</dbReference>
<evidence type="ECO:0000256" key="1">
    <source>
        <dbReference type="ARBA" id="ARBA00022448"/>
    </source>
</evidence>
<dbReference type="Proteomes" id="UP000634011">
    <property type="component" value="Unassembled WGS sequence"/>
</dbReference>
<accession>A0A923HMT5</accession>
<keyword evidence="3" id="KW-0547">Nucleotide-binding</keyword>
<evidence type="ECO:0000256" key="3">
    <source>
        <dbReference type="ARBA" id="ARBA00022741"/>
    </source>
</evidence>
<sequence>MSAPVDILSLSKSYGQQSILKSLNWQIPSGSIIGLLGRNGAGKSTLIECLLGLRDFQQGEIRLFGENVKQLSAASKAKIGYVPQTPDIFGWLTAKQLFAYFKAMYPRWNEAKIATLMRNWDLPSDKIINKLSVGQKQKISIIRALAHEPELLILDEPVSSLDPAGRRDFLRELVAQIDQQTTIVFSTHILSDLERIAMDVAFLNHGCISLQQPLDVLMDNTRKITGSTSTIQKLDIGNPLKRAELANGYSSVLAQFSEAELSELNRHTDMRIEKLGLEDLFIELTK</sequence>
<keyword evidence="7" id="KW-1185">Reference proteome</keyword>
<dbReference type="RefSeq" id="WP_186911442.1">
    <property type="nucleotide sequence ID" value="NZ_JACOFV010000003.1"/>
</dbReference>
<dbReference type="InterPro" id="IPR003593">
    <property type="entry name" value="AAA+_ATPase"/>
</dbReference>
<dbReference type="SMART" id="SM00382">
    <property type="entry name" value="AAA"/>
    <property type="match status" value="1"/>
</dbReference>
<comment type="caution">
    <text evidence="6">The sequence shown here is derived from an EMBL/GenBank/DDBJ whole genome shotgun (WGS) entry which is preliminary data.</text>
</comment>